<sequence length="157" mass="18620">MRIKSFENFEPFNILRKKMGAKELGSFELFDPQRQITYSERELLEMGLFEVKSARLRILKDKTIAFKNARLWLTWPGHEDFHLAACEKVQKRRHLKASFIAGLNSINDKNVCLDCLQLLKFDGLDARRSRRLDLAETMQKEFKLSEFQKDYPFYPLL</sequence>
<dbReference type="Proteomes" id="UP000032749">
    <property type="component" value="Chromosome"/>
</dbReference>
<reference evidence="1 2" key="1">
    <citation type="journal article" date="2013" name="Nat. Commun.">
        <title>Genome sequence and functional genomic analysis of the oil-degrading bacterium Oleispira antarctica.</title>
        <authorList>
            <person name="Kube M."/>
            <person name="Chernikova T.N."/>
            <person name="Al-Ramahi Y."/>
            <person name="Beloqui A."/>
            <person name="Lopez-Cortez N."/>
            <person name="Guazzaroni M.E."/>
            <person name="Heipieper H.J."/>
            <person name="Klages S."/>
            <person name="Kotsyurbenko O.R."/>
            <person name="Langer I."/>
            <person name="Nechitaylo T.Y."/>
            <person name="Lunsdorf H."/>
            <person name="Fernandez M."/>
            <person name="Juarez S."/>
            <person name="Ciordia S."/>
            <person name="Singer A."/>
            <person name="Kagan O."/>
            <person name="Egorova O."/>
            <person name="Petit P.A."/>
            <person name="Stogios P."/>
            <person name="Kim Y."/>
            <person name="Tchigvintsev A."/>
            <person name="Flick R."/>
            <person name="Denaro R."/>
            <person name="Genovese M."/>
            <person name="Albar J.P."/>
            <person name="Reva O.N."/>
            <person name="Martinez-Gomariz M."/>
            <person name="Tran H."/>
            <person name="Ferrer M."/>
            <person name="Savchenko A."/>
            <person name="Yakunin A.F."/>
            <person name="Yakimov M.M."/>
            <person name="Golyshina O.V."/>
            <person name="Reinhardt R."/>
            <person name="Golyshin P.N."/>
        </authorList>
    </citation>
    <scope>NUCLEOTIDE SEQUENCE [LARGE SCALE GENOMIC DNA]</scope>
</reference>
<name>R4YKK3_OLEAN</name>
<organism evidence="1 2">
    <name type="scientific">Oleispira antarctica RB-8</name>
    <dbReference type="NCBI Taxonomy" id="698738"/>
    <lineage>
        <taxon>Bacteria</taxon>
        <taxon>Pseudomonadati</taxon>
        <taxon>Pseudomonadota</taxon>
        <taxon>Gammaproteobacteria</taxon>
        <taxon>Oceanospirillales</taxon>
        <taxon>Oceanospirillaceae</taxon>
        <taxon>Oleispira</taxon>
    </lineage>
</organism>
<evidence type="ECO:0000313" key="1">
    <source>
        <dbReference type="EMBL" id="CCK75101.1"/>
    </source>
</evidence>
<evidence type="ECO:0000313" key="2">
    <source>
        <dbReference type="Proteomes" id="UP000032749"/>
    </source>
</evidence>
<dbReference type="STRING" id="698738.OLEAN_C09250"/>
<gene>
    <name evidence="1" type="ORF">OLEAN_C09250</name>
</gene>
<accession>R4YKK3</accession>
<proteinExistence type="predicted"/>
<dbReference type="EMBL" id="FO203512">
    <property type="protein sequence ID" value="CCK75101.1"/>
    <property type="molecule type" value="Genomic_DNA"/>
</dbReference>
<keyword evidence="2" id="KW-1185">Reference proteome</keyword>
<dbReference type="AlphaFoldDB" id="R4YKK3"/>
<dbReference type="OrthoDB" id="5703363at2"/>
<dbReference type="HOGENOM" id="CLU_1685404_0_0_6"/>
<dbReference type="KEGG" id="oai:OLEAN_C09250"/>
<protein>
    <submittedName>
        <fullName evidence="1">Uncharacterized protein</fullName>
    </submittedName>
</protein>